<evidence type="ECO:0000259" key="7">
    <source>
        <dbReference type="PROSITE" id="PS50110"/>
    </source>
</evidence>
<dbReference type="Pfam" id="PF00072">
    <property type="entry name" value="Response_reg"/>
    <property type="match status" value="1"/>
</dbReference>
<evidence type="ECO:0000259" key="6">
    <source>
        <dbReference type="PROSITE" id="PS50043"/>
    </source>
</evidence>
<dbReference type="RefSeq" id="WP_165142504.1">
    <property type="nucleotide sequence ID" value="NZ_JAALLT010000003.1"/>
</dbReference>
<feature type="modified residue" description="4-aspartylphosphate" evidence="5">
    <location>
        <position position="56"/>
    </location>
</feature>
<organism evidence="8 9">
    <name type="scientific">Halalkalibaculum roseum</name>
    <dbReference type="NCBI Taxonomy" id="2709311"/>
    <lineage>
        <taxon>Bacteria</taxon>
        <taxon>Pseudomonadati</taxon>
        <taxon>Balneolota</taxon>
        <taxon>Balneolia</taxon>
        <taxon>Balneolales</taxon>
        <taxon>Balneolaceae</taxon>
        <taxon>Halalkalibaculum</taxon>
    </lineage>
</organism>
<dbReference type="GO" id="GO:0000160">
    <property type="term" value="P:phosphorelay signal transduction system"/>
    <property type="evidence" value="ECO:0007669"/>
    <property type="project" value="InterPro"/>
</dbReference>
<sequence length="213" mass="23466">MAKIKVLIADDHEILRFGISTFLNSAENIDVVGEASSGDECIELFKEKNPDVCVLDISMPGKNGIETTKAIREIDPNVKVLILSMHIDKAILDQVLEAGINGYLLKDTEKTELLHGIESIAKGQQVFSDPIQKLITKSYLNGGRTPHDSITSRELEVLQLIVEGYSSKLIADKLNISPRTVDTHRGNIMQKLNIPNAAGLVRYAMENDLVSKT</sequence>
<dbReference type="CDD" id="cd06170">
    <property type="entry name" value="LuxR_C_like"/>
    <property type="match status" value="1"/>
</dbReference>
<dbReference type="EMBL" id="JAALLT010000003">
    <property type="protein sequence ID" value="NGP77308.1"/>
    <property type="molecule type" value="Genomic_DNA"/>
</dbReference>
<dbReference type="Gene3D" id="3.40.50.2300">
    <property type="match status" value="1"/>
</dbReference>
<dbReference type="PRINTS" id="PR00038">
    <property type="entry name" value="HTHLUXR"/>
</dbReference>
<keyword evidence="4" id="KW-0804">Transcription</keyword>
<dbReference type="PROSITE" id="PS50110">
    <property type="entry name" value="RESPONSE_REGULATORY"/>
    <property type="match status" value="1"/>
</dbReference>
<proteinExistence type="predicted"/>
<dbReference type="InterPro" id="IPR000792">
    <property type="entry name" value="Tscrpt_reg_LuxR_C"/>
</dbReference>
<gene>
    <name evidence="8" type="ORF">G3570_11720</name>
</gene>
<dbReference type="SMART" id="SM00448">
    <property type="entry name" value="REC"/>
    <property type="match status" value="1"/>
</dbReference>
<evidence type="ECO:0000256" key="2">
    <source>
        <dbReference type="ARBA" id="ARBA00023015"/>
    </source>
</evidence>
<reference evidence="8 9" key="1">
    <citation type="submission" date="2020-02" db="EMBL/GenBank/DDBJ databases">
        <title>Balneolaceae bacterium YR4-1, complete genome.</title>
        <authorList>
            <person name="Li Y."/>
            <person name="Wu S."/>
        </authorList>
    </citation>
    <scope>NUCLEOTIDE SEQUENCE [LARGE SCALE GENOMIC DNA]</scope>
    <source>
        <strain evidence="8 9">YR4-1</strain>
    </source>
</reference>
<dbReference type="Proteomes" id="UP000473278">
    <property type="component" value="Unassembled WGS sequence"/>
</dbReference>
<dbReference type="AlphaFoldDB" id="A0A6M1SYE4"/>
<keyword evidence="3" id="KW-0238">DNA-binding</keyword>
<feature type="domain" description="HTH luxR-type" evidence="6">
    <location>
        <begin position="143"/>
        <end position="208"/>
    </location>
</feature>
<dbReference type="InterPro" id="IPR001789">
    <property type="entry name" value="Sig_transdc_resp-reg_receiver"/>
</dbReference>
<dbReference type="SMART" id="SM00421">
    <property type="entry name" value="HTH_LUXR"/>
    <property type="match status" value="1"/>
</dbReference>
<keyword evidence="9" id="KW-1185">Reference proteome</keyword>
<protein>
    <submittedName>
        <fullName evidence="8">Response regulator transcription factor</fullName>
    </submittedName>
</protein>
<evidence type="ECO:0000256" key="3">
    <source>
        <dbReference type="ARBA" id="ARBA00023125"/>
    </source>
</evidence>
<dbReference type="SUPFAM" id="SSF52172">
    <property type="entry name" value="CheY-like"/>
    <property type="match status" value="1"/>
</dbReference>
<comment type="caution">
    <text evidence="8">The sequence shown here is derived from an EMBL/GenBank/DDBJ whole genome shotgun (WGS) entry which is preliminary data.</text>
</comment>
<dbReference type="SUPFAM" id="SSF46894">
    <property type="entry name" value="C-terminal effector domain of the bipartite response regulators"/>
    <property type="match status" value="1"/>
</dbReference>
<accession>A0A6M1SYE4</accession>
<dbReference type="PANTHER" id="PTHR43214:SF41">
    <property type="entry name" value="NITRATE_NITRITE RESPONSE REGULATOR PROTEIN NARP"/>
    <property type="match status" value="1"/>
</dbReference>
<name>A0A6M1SYE4_9BACT</name>
<evidence type="ECO:0000313" key="9">
    <source>
        <dbReference type="Proteomes" id="UP000473278"/>
    </source>
</evidence>
<dbReference type="PROSITE" id="PS00622">
    <property type="entry name" value="HTH_LUXR_1"/>
    <property type="match status" value="1"/>
</dbReference>
<dbReference type="GO" id="GO:0003677">
    <property type="term" value="F:DNA binding"/>
    <property type="evidence" value="ECO:0007669"/>
    <property type="project" value="UniProtKB-KW"/>
</dbReference>
<evidence type="ECO:0000256" key="5">
    <source>
        <dbReference type="PROSITE-ProRule" id="PRU00169"/>
    </source>
</evidence>
<keyword evidence="2" id="KW-0805">Transcription regulation</keyword>
<evidence type="ECO:0000256" key="1">
    <source>
        <dbReference type="ARBA" id="ARBA00022553"/>
    </source>
</evidence>
<dbReference type="PROSITE" id="PS50043">
    <property type="entry name" value="HTH_LUXR_2"/>
    <property type="match status" value="1"/>
</dbReference>
<dbReference type="GO" id="GO:0006355">
    <property type="term" value="P:regulation of DNA-templated transcription"/>
    <property type="evidence" value="ECO:0007669"/>
    <property type="project" value="InterPro"/>
</dbReference>
<evidence type="ECO:0000256" key="4">
    <source>
        <dbReference type="ARBA" id="ARBA00023163"/>
    </source>
</evidence>
<feature type="domain" description="Response regulatory" evidence="7">
    <location>
        <begin position="5"/>
        <end position="121"/>
    </location>
</feature>
<dbReference type="InterPro" id="IPR016032">
    <property type="entry name" value="Sig_transdc_resp-reg_C-effctor"/>
</dbReference>
<dbReference type="InterPro" id="IPR058245">
    <property type="entry name" value="NreC/VraR/RcsB-like_REC"/>
</dbReference>
<dbReference type="PANTHER" id="PTHR43214">
    <property type="entry name" value="TWO-COMPONENT RESPONSE REGULATOR"/>
    <property type="match status" value="1"/>
</dbReference>
<dbReference type="CDD" id="cd17535">
    <property type="entry name" value="REC_NarL-like"/>
    <property type="match status" value="1"/>
</dbReference>
<dbReference type="Pfam" id="PF00196">
    <property type="entry name" value="GerE"/>
    <property type="match status" value="1"/>
</dbReference>
<keyword evidence="1 5" id="KW-0597">Phosphoprotein</keyword>
<dbReference type="InterPro" id="IPR011006">
    <property type="entry name" value="CheY-like_superfamily"/>
</dbReference>
<evidence type="ECO:0000313" key="8">
    <source>
        <dbReference type="EMBL" id="NGP77308.1"/>
    </source>
</evidence>
<dbReference type="InterPro" id="IPR039420">
    <property type="entry name" value="WalR-like"/>
</dbReference>